<proteinExistence type="predicted"/>
<reference evidence="2" key="1">
    <citation type="journal article" date="2019" name="Int. J. Syst. Evol. Microbiol.">
        <title>The Global Catalogue of Microorganisms (GCM) 10K type strain sequencing project: providing services to taxonomists for standard genome sequencing and annotation.</title>
        <authorList>
            <consortium name="The Broad Institute Genomics Platform"/>
            <consortium name="The Broad Institute Genome Sequencing Center for Infectious Disease"/>
            <person name="Wu L."/>
            <person name="Ma J."/>
        </authorList>
    </citation>
    <scope>NUCLEOTIDE SEQUENCE [LARGE SCALE GENOMIC DNA]</scope>
    <source>
        <strain evidence="2">JCM 18306</strain>
    </source>
</reference>
<name>A0ABP9TGF8_9ACTN</name>
<dbReference type="Proteomes" id="UP001499878">
    <property type="component" value="Unassembled WGS sequence"/>
</dbReference>
<comment type="caution">
    <text evidence="1">The sequence shown here is derived from an EMBL/GenBank/DDBJ whole genome shotgun (WGS) entry which is preliminary data.</text>
</comment>
<gene>
    <name evidence="1" type="ORF">GCM10023323_68180</name>
</gene>
<dbReference type="EMBL" id="BAABJR010000024">
    <property type="protein sequence ID" value="GAA5216177.1"/>
    <property type="molecule type" value="Genomic_DNA"/>
</dbReference>
<protein>
    <submittedName>
        <fullName evidence="1">Uncharacterized protein</fullName>
    </submittedName>
</protein>
<organism evidence="1 2">
    <name type="scientific">Streptomyces thinghirensis</name>
    <dbReference type="NCBI Taxonomy" id="551547"/>
    <lineage>
        <taxon>Bacteria</taxon>
        <taxon>Bacillati</taxon>
        <taxon>Actinomycetota</taxon>
        <taxon>Actinomycetes</taxon>
        <taxon>Kitasatosporales</taxon>
        <taxon>Streptomycetaceae</taxon>
        <taxon>Streptomyces</taxon>
    </lineage>
</organism>
<evidence type="ECO:0000313" key="1">
    <source>
        <dbReference type="EMBL" id="GAA5216177.1"/>
    </source>
</evidence>
<keyword evidence="2" id="KW-1185">Reference proteome</keyword>
<evidence type="ECO:0000313" key="2">
    <source>
        <dbReference type="Proteomes" id="UP001499878"/>
    </source>
</evidence>
<accession>A0ABP9TGF8</accession>
<sequence length="87" mass="8751">MAADQAAYGQVGGDYPHGDRLIQNGVTHKCLARMANGPVNTAASTGESGAGGASCIRPGVQAEQLVISPPPGCDGPQPRCALHLALE</sequence>